<dbReference type="Proteomes" id="UP000831768">
    <property type="component" value="Chromosome"/>
</dbReference>
<accession>A0A8U0A6K5</accession>
<sequence>MNTERHERIATLAEQARQDRATFDPPVDPPDEQRAVRLLRNGVGPAVGLYIEAHATDGPGRFSPAELSRLERAMNDWLTLYARCYDVSIDAEFTVREVAELLLETHNIKDTAQLLTQVPRRATGHPSTNG</sequence>
<dbReference type="Pfam" id="PF26240">
    <property type="entry name" value="DUF8055"/>
    <property type="match status" value="1"/>
</dbReference>
<evidence type="ECO:0000313" key="3">
    <source>
        <dbReference type="Proteomes" id="UP000831768"/>
    </source>
</evidence>
<evidence type="ECO:0000313" key="2">
    <source>
        <dbReference type="EMBL" id="UPM43557.1"/>
    </source>
</evidence>
<evidence type="ECO:0000259" key="1">
    <source>
        <dbReference type="Pfam" id="PF26240"/>
    </source>
</evidence>
<dbReference type="GeneID" id="71927121"/>
<dbReference type="EMBL" id="CP096019">
    <property type="protein sequence ID" value="UPM43557.1"/>
    <property type="molecule type" value="Genomic_DNA"/>
</dbReference>
<dbReference type="InterPro" id="IPR058368">
    <property type="entry name" value="DUF8055"/>
</dbReference>
<name>A0A8U0A6K5_9EURY</name>
<feature type="domain" description="DUF8055" evidence="1">
    <location>
        <begin position="4"/>
        <end position="119"/>
    </location>
</feature>
<keyword evidence="3" id="KW-1185">Reference proteome</keyword>
<gene>
    <name evidence="2" type="ORF">MW046_03700</name>
</gene>
<dbReference type="KEGG" id="haad:MW046_03700"/>
<proteinExistence type="predicted"/>
<organism evidence="2 3">
    <name type="scientific">Halocatena salina</name>
    <dbReference type="NCBI Taxonomy" id="2934340"/>
    <lineage>
        <taxon>Archaea</taxon>
        <taxon>Methanobacteriati</taxon>
        <taxon>Methanobacteriota</taxon>
        <taxon>Stenosarchaea group</taxon>
        <taxon>Halobacteria</taxon>
        <taxon>Halobacteriales</taxon>
        <taxon>Natronomonadaceae</taxon>
        <taxon>Halocatena</taxon>
    </lineage>
</organism>
<dbReference type="AlphaFoldDB" id="A0A8U0A6K5"/>
<dbReference type="RefSeq" id="WP_247994220.1">
    <property type="nucleotide sequence ID" value="NZ_CP096019.1"/>
</dbReference>
<protein>
    <recommendedName>
        <fullName evidence="1">DUF8055 domain-containing protein</fullName>
    </recommendedName>
</protein>
<reference evidence="2" key="1">
    <citation type="submission" date="2022-04" db="EMBL/GenBank/DDBJ databases">
        <title>Halocatena sp. nov., isolated from a salt lake.</title>
        <authorList>
            <person name="Cui H.-L."/>
        </authorList>
    </citation>
    <scope>NUCLEOTIDE SEQUENCE</scope>
    <source>
        <strain evidence="2">AD-1</strain>
    </source>
</reference>